<dbReference type="HOGENOM" id="CLU_698053_0_0_0"/>
<feature type="transmembrane region" description="Helical" evidence="2">
    <location>
        <begin position="21"/>
        <end position="41"/>
    </location>
</feature>
<dbReference type="KEGG" id="rba:RB4875"/>
<evidence type="ECO:0000313" key="4">
    <source>
        <dbReference type="Proteomes" id="UP000001025"/>
    </source>
</evidence>
<dbReference type="Proteomes" id="UP000001025">
    <property type="component" value="Chromosome"/>
</dbReference>
<gene>
    <name evidence="3" type="ordered locus">RB4875</name>
</gene>
<evidence type="ECO:0000256" key="1">
    <source>
        <dbReference type="SAM" id="MobiDB-lite"/>
    </source>
</evidence>
<dbReference type="AlphaFoldDB" id="Q7UH32"/>
<accession>Q7UH32</accession>
<protein>
    <submittedName>
        <fullName evidence="3">Uncharacterized protein</fullName>
    </submittedName>
</protein>
<feature type="region of interest" description="Disordered" evidence="1">
    <location>
        <begin position="261"/>
        <end position="300"/>
    </location>
</feature>
<feature type="compositionally biased region" description="Basic and acidic residues" evidence="1">
    <location>
        <begin position="122"/>
        <end position="133"/>
    </location>
</feature>
<feature type="region of interest" description="Disordered" evidence="1">
    <location>
        <begin position="112"/>
        <end position="133"/>
    </location>
</feature>
<keyword evidence="2" id="KW-0812">Transmembrane</keyword>
<reference evidence="3 4" key="1">
    <citation type="journal article" date="2003" name="Proc. Natl. Acad. Sci. U.S.A.">
        <title>Complete genome sequence of the marine planctomycete Pirellula sp. strain 1.</title>
        <authorList>
            <person name="Gloeckner F.O."/>
            <person name="Kube M."/>
            <person name="Bauer M."/>
            <person name="Teeling H."/>
            <person name="Lombardot T."/>
            <person name="Ludwig W."/>
            <person name="Gade D."/>
            <person name="Beck A."/>
            <person name="Borzym K."/>
            <person name="Heitmann K."/>
            <person name="Rabus R."/>
            <person name="Schlesner H."/>
            <person name="Amann R."/>
            <person name="Reinhardt R."/>
        </authorList>
    </citation>
    <scope>NUCLEOTIDE SEQUENCE [LARGE SCALE GENOMIC DNA]</scope>
    <source>
        <strain evidence="4">DSM 10527 / NCIMB 13988 / SH1</strain>
    </source>
</reference>
<keyword evidence="4" id="KW-1185">Reference proteome</keyword>
<dbReference type="STRING" id="243090.RB4875"/>
<feature type="transmembrane region" description="Helical" evidence="2">
    <location>
        <begin position="358"/>
        <end position="379"/>
    </location>
</feature>
<keyword evidence="2" id="KW-1133">Transmembrane helix</keyword>
<dbReference type="EMBL" id="BX294141">
    <property type="protein sequence ID" value="CAD78147.1"/>
    <property type="molecule type" value="Genomic_DNA"/>
</dbReference>
<dbReference type="EnsemblBacteria" id="CAD78147">
    <property type="protein sequence ID" value="CAD78147"/>
    <property type="gene ID" value="RB4875"/>
</dbReference>
<organism evidence="3 4">
    <name type="scientific">Rhodopirellula baltica (strain DSM 10527 / NCIMB 13988 / SH1)</name>
    <dbReference type="NCBI Taxonomy" id="243090"/>
    <lineage>
        <taxon>Bacteria</taxon>
        <taxon>Pseudomonadati</taxon>
        <taxon>Planctomycetota</taxon>
        <taxon>Planctomycetia</taxon>
        <taxon>Pirellulales</taxon>
        <taxon>Pirellulaceae</taxon>
        <taxon>Rhodopirellula</taxon>
    </lineage>
</organism>
<proteinExistence type="predicted"/>
<evidence type="ECO:0000256" key="2">
    <source>
        <dbReference type="SAM" id="Phobius"/>
    </source>
</evidence>
<keyword evidence="2" id="KW-0472">Membrane</keyword>
<name>Q7UH32_RHOBA</name>
<feature type="transmembrane region" description="Helical" evidence="2">
    <location>
        <begin position="89"/>
        <end position="106"/>
    </location>
</feature>
<dbReference type="InParanoid" id="Q7UH32"/>
<feature type="transmembrane region" description="Helical" evidence="2">
    <location>
        <begin position="61"/>
        <end position="82"/>
    </location>
</feature>
<evidence type="ECO:0000313" key="3">
    <source>
        <dbReference type="EMBL" id="CAD78147.1"/>
    </source>
</evidence>
<sequence>MTLRRDGSDRTRSDFEALSCGGLLCVASLLFSNGAVIDHIPNQSHGSEQFDRLPSDVEFPPLVTVLGHTWVSVVVVVPAFTVSHDRDQPVIAAIVGGFVVLVAPHVRCTVDHPSRMQNSDQADEHAPNQHRDAEFPTAESIADAEQGKRSNDVNWQEQHVKGSHRWVFVQVRNPTSQISVAVTVVRVESEPENVTPNSTVVRRVRITFEVTVCVVFSVVGDPIKRRSFSGKTANGSERVSHPVVSLHASVGQQAVIAEANPEAASDPVQHQSGDQSGPRECERCGQANDVSHRQPSDGPPTDVGCSDSVCFGWFCQIAFLGSLLSDQRRETVSVFGLWLIQTQLSAGLRQFQRRGFRYVGVGLVSVALALAWATVFLGFNNGRHQRTILVSWCVK</sequence>